<evidence type="ECO:0000313" key="5">
    <source>
        <dbReference type="Proteomes" id="UP000285258"/>
    </source>
</evidence>
<feature type="transmembrane region" description="Helical" evidence="2">
    <location>
        <begin position="230"/>
        <end position="248"/>
    </location>
</feature>
<evidence type="ECO:0000313" key="4">
    <source>
        <dbReference type="EMBL" id="ROT90236.1"/>
    </source>
</evidence>
<feature type="compositionally biased region" description="Low complexity" evidence="1">
    <location>
        <begin position="85"/>
        <end position="107"/>
    </location>
</feature>
<dbReference type="PANTHER" id="PTHR24074">
    <property type="entry name" value="CO-CHAPERONE PROTEIN DJLA"/>
    <property type="match status" value="1"/>
</dbReference>
<comment type="caution">
    <text evidence="4">The sequence shown here is derived from an EMBL/GenBank/DDBJ whole genome shotgun (WGS) entry which is preliminary data.</text>
</comment>
<dbReference type="EMBL" id="QIBW01000006">
    <property type="protein sequence ID" value="ROT90236.1"/>
    <property type="molecule type" value="Genomic_DNA"/>
</dbReference>
<dbReference type="SUPFAM" id="SSF46565">
    <property type="entry name" value="Chaperone J-domain"/>
    <property type="match status" value="1"/>
</dbReference>
<dbReference type="Pfam" id="PF00226">
    <property type="entry name" value="DnaJ"/>
    <property type="match status" value="1"/>
</dbReference>
<evidence type="ECO:0000256" key="1">
    <source>
        <dbReference type="SAM" id="MobiDB-lite"/>
    </source>
</evidence>
<reference evidence="5" key="1">
    <citation type="submission" date="2018-05" db="EMBL/GenBank/DDBJ databases">
        <title>Genome Sequencing of selected type strains of the family Eggerthellaceae.</title>
        <authorList>
            <person name="Danylec N."/>
            <person name="Stoll D.A."/>
            <person name="Doetsch A."/>
            <person name="Huch M."/>
        </authorList>
    </citation>
    <scope>NUCLEOTIDE SEQUENCE [LARGE SCALE GENOMIC DNA]</scope>
    <source>
        <strain evidence="5">DSM 27213</strain>
    </source>
</reference>
<dbReference type="SMART" id="SM00271">
    <property type="entry name" value="DnaJ"/>
    <property type="match status" value="1"/>
</dbReference>
<dbReference type="PROSITE" id="PS50076">
    <property type="entry name" value="DNAJ_2"/>
    <property type="match status" value="1"/>
</dbReference>
<feature type="transmembrane region" description="Helical" evidence="2">
    <location>
        <begin position="194"/>
        <end position="223"/>
    </location>
</feature>
<accession>A0A423UKR8</accession>
<dbReference type="CDD" id="cd06257">
    <property type="entry name" value="DnaJ"/>
    <property type="match status" value="1"/>
</dbReference>
<organism evidence="4 5">
    <name type="scientific">Gordonibacter urolithinfaciens</name>
    <dbReference type="NCBI Taxonomy" id="1335613"/>
    <lineage>
        <taxon>Bacteria</taxon>
        <taxon>Bacillati</taxon>
        <taxon>Actinomycetota</taxon>
        <taxon>Coriobacteriia</taxon>
        <taxon>Eggerthellales</taxon>
        <taxon>Eggerthellaceae</taxon>
        <taxon>Gordonibacter</taxon>
    </lineage>
</organism>
<dbReference type="RefSeq" id="WP_096227172.1">
    <property type="nucleotide sequence ID" value="NZ_CP168029.1"/>
</dbReference>
<evidence type="ECO:0000259" key="3">
    <source>
        <dbReference type="PROSITE" id="PS50076"/>
    </source>
</evidence>
<sequence>MKKSEALKTLGLADGATDDEVKQAHRKLVIAHHPDKFALDSPERAEAEELTKRINEARDVLLNRSWTPEFDPRRDPRPYANNPYAHPGRPGSSAAPGGPAGQDPFAGWPFAGGQGSPFGQGQGTGPAPGRTTYVWTSWDGTRTAGGDPGVGGPFDPFDPFAPFRAAEPRKTPQQVLAEAVRSLRSEALAVAGKAAVLAVAALLGSVATGLFFYVMISLVWGLWKRLGSCLIGFIVPIALLGAPFVFLIAPRQGAVTVGLAVFFLAAVLFDAVNLRNALRAYRAAKRAARP</sequence>
<dbReference type="PRINTS" id="PR00625">
    <property type="entry name" value="JDOMAIN"/>
</dbReference>
<proteinExistence type="predicted"/>
<feature type="region of interest" description="Disordered" evidence="1">
    <location>
        <begin position="62"/>
        <end position="151"/>
    </location>
</feature>
<protein>
    <submittedName>
        <fullName evidence="4">J domain-containing protein</fullName>
    </submittedName>
</protein>
<feature type="transmembrane region" description="Helical" evidence="2">
    <location>
        <begin position="254"/>
        <end position="272"/>
    </location>
</feature>
<keyword evidence="2" id="KW-0472">Membrane</keyword>
<dbReference type="AlphaFoldDB" id="A0A423UKR8"/>
<dbReference type="Gene3D" id="1.10.287.110">
    <property type="entry name" value="DnaJ domain"/>
    <property type="match status" value="1"/>
</dbReference>
<evidence type="ECO:0000256" key="2">
    <source>
        <dbReference type="SAM" id="Phobius"/>
    </source>
</evidence>
<gene>
    <name evidence="4" type="ORF">DMP12_06755</name>
</gene>
<dbReference type="InterPro" id="IPR050817">
    <property type="entry name" value="DjlA_DnaK_co-chaperone"/>
</dbReference>
<dbReference type="InterPro" id="IPR001623">
    <property type="entry name" value="DnaJ_domain"/>
</dbReference>
<feature type="compositionally biased region" description="Gly residues" evidence="1">
    <location>
        <begin position="110"/>
        <end position="126"/>
    </location>
</feature>
<name>A0A423UKR8_9ACTN</name>
<dbReference type="Proteomes" id="UP000285258">
    <property type="component" value="Unassembled WGS sequence"/>
</dbReference>
<dbReference type="InterPro" id="IPR036869">
    <property type="entry name" value="J_dom_sf"/>
</dbReference>
<feature type="domain" description="J" evidence="3">
    <location>
        <begin position="5"/>
        <end position="74"/>
    </location>
</feature>
<keyword evidence="2" id="KW-0812">Transmembrane</keyword>
<keyword evidence="2" id="KW-1133">Transmembrane helix</keyword>